<evidence type="ECO:0000313" key="11">
    <source>
        <dbReference type="Proteomes" id="UP000245080"/>
    </source>
</evidence>
<accession>A0A2V1N1C0</accession>
<dbReference type="EMBL" id="QCXQ01000002">
    <property type="protein sequence ID" value="PWG00185.1"/>
    <property type="molecule type" value="Genomic_DNA"/>
</dbReference>
<dbReference type="NCBIfam" id="TIGR01181">
    <property type="entry name" value="dTDP_gluc_dehyt"/>
    <property type="match status" value="1"/>
</dbReference>
<evidence type="ECO:0000256" key="3">
    <source>
        <dbReference type="ARBA" id="ARBA00008178"/>
    </source>
</evidence>
<dbReference type="AlphaFoldDB" id="A0A2V1N1C0"/>
<gene>
    <name evidence="10" type="primary">rfbB</name>
    <name evidence="10" type="ORF">DCM90_04425</name>
</gene>
<comment type="caution">
    <text evidence="10">The sequence shown here is derived from an EMBL/GenBank/DDBJ whole genome shotgun (WGS) entry which is preliminary data.</text>
</comment>
<dbReference type="CDD" id="cd05246">
    <property type="entry name" value="dTDP_GD_SDR_e"/>
    <property type="match status" value="1"/>
</dbReference>
<evidence type="ECO:0000259" key="9">
    <source>
        <dbReference type="Pfam" id="PF16363"/>
    </source>
</evidence>
<comment type="similarity">
    <text evidence="3 8">Belongs to the NAD(P)-dependent epimerase/dehydratase family. dTDP-glucose dehydratase subfamily.</text>
</comment>
<comment type="catalytic activity">
    <reaction evidence="1 8">
        <text>dTDP-alpha-D-glucose = dTDP-4-dehydro-6-deoxy-alpha-D-glucose + H2O</text>
        <dbReference type="Rhea" id="RHEA:17221"/>
        <dbReference type="ChEBI" id="CHEBI:15377"/>
        <dbReference type="ChEBI" id="CHEBI:57477"/>
        <dbReference type="ChEBI" id="CHEBI:57649"/>
        <dbReference type="EC" id="4.2.1.46"/>
    </reaction>
</comment>
<evidence type="ECO:0000256" key="4">
    <source>
        <dbReference type="ARBA" id="ARBA00011990"/>
    </source>
</evidence>
<keyword evidence="7 8" id="KW-0456">Lyase</keyword>
<dbReference type="InterPro" id="IPR005888">
    <property type="entry name" value="dTDP_Gluc_deHydtase"/>
</dbReference>
<dbReference type="InterPro" id="IPR036291">
    <property type="entry name" value="NAD(P)-bd_dom_sf"/>
</dbReference>
<dbReference type="PANTHER" id="PTHR43000">
    <property type="entry name" value="DTDP-D-GLUCOSE 4,6-DEHYDRATASE-RELATED"/>
    <property type="match status" value="1"/>
</dbReference>
<dbReference type="Pfam" id="PF16363">
    <property type="entry name" value="GDP_Man_Dehyd"/>
    <property type="match status" value="1"/>
</dbReference>
<dbReference type="Gene3D" id="3.40.50.720">
    <property type="entry name" value="NAD(P)-binding Rossmann-like Domain"/>
    <property type="match status" value="1"/>
</dbReference>
<evidence type="ECO:0000256" key="1">
    <source>
        <dbReference type="ARBA" id="ARBA00001539"/>
    </source>
</evidence>
<reference evidence="10 11" key="1">
    <citation type="journal article" date="2018" name="Int. J. Syst. Evol. Microbiol.">
        <title>Lactobacillus bambusae sp. nov., isolated from a traditional fermented Ma-bamboo shoots of Taiwan.</title>
        <authorList>
            <person name="Wang L.-T."/>
        </authorList>
    </citation>
    <scope>NUCLEOTIDE SEQUENCE [LARGE SCALE GENOMIC DNA]</scope>
    <source>
        <strain evidence="10 11">BS-W1</strain>
    </source>
</reference>
<sequence>MRYLVTGGSGFIGSNFLNQFVPINPQDQFLNVDLLTYAGNNQFVQVGDRANYQFIQADIADATVISAVFTDFQPDVVVNFAAESHVDQSITNPDKFVHSNVRGTVTLLDAARTVWDGQFEGKRFHQVSTDEVFGTLGETGTFTETSPYRPRSPYSASKAAADHFVQAYHATYGLPISITHCTNNYGPNQNDEKLIPTVIKRALNHDPIPIYGSGQNVRDWLYVGDHNQAIWRVIHRGQVGGVYNIGATCEKSNLNLVRSVLAELARQTNTNLTDLENLMTFVPDRPGHDFRYSLNWAKIRRELHWMPQVSYTEGMRKTVAAYLSQKSN</sequence>
<feature type="domain" description="NAD(P)-binding" evidence="9">
    <location>
        <begin position="4"/>
        <end position="318"/>
    </location>
</feature>
<dbReference type="Proteomes" id="UP000245080">
    <property type="component" value="Unassembled WGS sequence"/>
</dbReference>
<evidence type="ECO:0000256" key="7">
    <source>
        <dbReference type="ARBA" id="ARBA00023239"/>
    </source>
</evidence>
<proteinExistence type="inferred from homology"/>
<evidence type="ECO:0000313" key="10">
    <source>
        <dbReference type="EMBL" id="PWG00185.1"/>
    </source>
</evidence>
<dbReference type="RefSeq" id="WP_109250132.1">
    <property type="nucleotide sequence ID" value="NZ_QCXQ01000002.1"/>
</dbReference>
<dbReference type="Gene3D" id="3.90.25.10">
    <property type="entry name" value="UDP-galactose 4-epimerase, domain 1"/>
    <property type="match status" value="1"/>
</dbReference>
<protein>
    <recommendedName>
        <fullName evidence="5 8">dTDP-glucose 4,6-dehydratase</fullName>
        <ecNumber evidence="4 8">4.2.1.46</ecNumber>
    </recommendedName>
</protein>
<name>A0A2V1N1C0_9LACO</name>
<dbReference type="InterPro" id="IPR016040">
    <property type="entry name" value="NAD(P)-bd_dom"/>
</dbReference>
<evidence type="ECO:0000256" key="6">
    <source>
        <dbReference type="ARBA" id="ARBA00023027"/>
    </source>
</evidence>
<dbReference type="EC" id="4.2.1.46" evidence="4 8"/>
<keyword evidence="6" id="KW-0520">NAD</keyword>
<dbReference type="GO" id="GO:0009225">
    <property type="term" value="P:nucleotide-sugar metabolic process"/>
    <property type="evidence" value="ECO:0007669"/>
    <property type="project" value="InterPro"/>
</dbReference>
<comment type="cofactor">
    <cofactor evidence="2 8">
        <name>NAD(+)</name>
        <dbReference type="ChEBI" id="CHEBI:57540"/>
    </cofactor>
</comment>
<organism evidence="10 11">
    <name type="scientific">Levilactobacillus bambusae</name>
    <dbReference type="NCBI Taxonomy" id="2024736"/>
    <lineage>
        <taxon>Bacteria</taxon>
        <taxon>Bacillati</taxon>
        <taxon>Bacillota</taxon>
        <taxon>Bacilli</taxon>
        <taxon>Lactobacillales</taxon>
        <taxon>Lactobacillaceae</taxon>
        <taxon>Levilactobacillus</taxon>
    </lineage>
</organism>
<keyword evidence="11" id="KW-1185">Reference proteome</keyword>
<dbReference type="GO" id="GO:0008460">
    <property type="term" value="F:dTDP-glucose 4,6-dehydratase activity"/>
    <property type="evidence" value="ECO:0007669"/>
    <property type="project" value="UniProtKB-EC"/>
</dbReference>
<evidence type="ECO:0000256" key="8">
    <source>
        <dbReference type="RuleBase" id="RU004473"/>
    </source>
</evidence>
<evidence type="ECO:0000256" key="5">
    <source>
        <dbReference type="ARBA" id="ARBA00016977"/>
    </source>
</evidence>
<dbReference type="OrthoDB" id="9811743at2"/>
<dbReference type="SUPFAM" id="SSF51735">
    <property type="entry name" value="NAD(P)-binding Rossmann-fold domains"/>
    <property type="match status" value="1"/>
</dbReference>
<evidence type="ECO:0000256" key="2">
    <source>
        <dbReference type="ARBA" id="ARBA00001911"/>
    </source>
</evidence>